<feature type="transmembrane region" description="Helical" evidence="6">
    <location>
        <begin position="326"/>
        <end position="345"/>
    </location>
</feature>
<feature type="transmembrane region" description="Helical" evidence="6">
    <location>
        <begin position="122"/>
        <end position="141"/>
    </location>
</feature>
<evidence type="ECO:0000256" key="6">
    <source>
        <dbReference type="SAM" id="Phobius"/>
    </source>
</evidence>
<sequence length="445" mass="46740">MPASSAAPSNAGGEVAPPRSRLLAWCSWDWGSAAFNVVIVTFVFSVYLTDSVGKDLPGSIPATAYLSGALAVAGILVAILAPVLGQRSDEAGRRRFSLAVWSGLLFLTMLACFFVRDEYQYLWLGLLLLATGTVFFELANVPYYAMLRQVSTPATIGRVSGIGWASGYFGGIVILLVCYLGFISGDGDTRGFLGLSTDGGLNVRLVALFAALWFGIFALPVLFAVPEVPRDPSAPARRGIVDAYRSLFASVVHLWRSDRNAVYFLIASAVFRDGLTATFTFGAVLAVSVYGMSSSTVLLFGVAANVFAAIGALVAGRFDDAVGPKAVIVVSLAGMIVAGVVLMFVSGTTMFWIFGLMLTVFVGPAQSSARSLLARMAVPGHEGQMFGLYQTTGRAASFLAPSLFTAFVAVFGSERAGIAAIVLVLAAGLLMLLPVTPAQDRALAS</sequence>
<keyword evidence="2" id="KW-0813">Transport</keyword>
<keyword evidence="9" id="KW-1185">Reference proteome</keyword>
<keyword evidence="3 6" id="KW-0812">Transmembrane</keyword>
<dbReference type="Proteomes" id="UP000001213">
    <property type="component" value="Chromosome"/>
</dbReference>
<dbReference type="SUPFAM" id="SSF103473">
    <property type="entry name" value="MFS general substrate transporter"/>
    <property type="match status" value="1"/>
</dbReference>
<dbReference type="InterPro" id="IPR036259">
    <property type="entry name" value="MFS_trans_sf"/>
</dbReference>
<dbReference type="HOGENOM" id="CLU_017518_3_1_11"/>
<feature type="domain" description="Major facilitator superfamily (MFS) profile" evidence="7">
    <location>
        <begin position="262"/>
        <end position="445"/>
    </location>
</feature>
<evidence type="ECO:0000313" key="8">
    <source>
        <dbReference type="EMBL" id="ADG78974.1"/>
    </source>
</evidence>
<organism evidence="8 9">
    <name type="scientific">Tsukamurella paurometabola (strain ATCC 8368 / DSM 20162 / CCUG 35730 / CIP 100753 / JCM 10117 / KCTC 9821 / NBRC 16120 / NCIMB 702349 / NCTC 13040)</name>
    <name type="common">Corynebacterium paurometabolum</name>
    <dbReference type="NCBI Taxonomy" id="521096"/>
    <lineage>
        <taxon>Bacteria</taxon>
        <taxon>Bacillati</taxon>
        <taxon>Actinomycetota</taxon>
        <taxon>Actinomycetes</taxon>
        <taxon>Mycobacteriales</taxon>
        <taxon>Tsukamurellaceae</taxon>
        <taxon>Tsukamurella</taxon>
    </lineage>
</organism>
<keyword evidence="4 6" id="KW-1133">Transmembrane helix</keyword>
<dbReference type="InterPro" id="IPR050495">
    <property type="entry name" value="ATG22/LtaA_families"/>
</dbReference>
<feature type="transmembrane region" description="Helical" evidence="6">
    <location>
        <begin position="28"/>
        <end position="48"/>
    </location>
</feature>
<reference evidence="9" key="1">
    <citation type="submission" date="2010-03" db="EMBL/GenBank/DDBJ databases">
        <title>The complete chromosome of Tsukamurella paurometabola DSM 20162.</title>
        <authorList>
            <consortium name="US DOE Joint Genome Institute (JGI-PGF)"/>
            <person name="Lucas S."/>
            <person name="Copeland A."/>
            <person name="Lapidus A."/>
            <person name="Glavina del Rio T."/>
            <person name="Dalin E."/>
            <person name="Tice H."/>
            <person name="Bruce D."/>
            <person name="Goodwin L."/>
            <person name="Pitluck S."/>
            <person name="Kyrpides N."/>
            <person name="Mavromatis K."/>
            <person name="Ivanova N."/>
            <person name="Mikhailova N."/>
            <person name="Munk A.C."/>
            <person name="Brettin T."/>
            <person name="Detter J.C."/>
            <person name="Tapia R."/>
            <person name="Han C."/>
            <person name="Larimer F."/>
            <person name="Land M."/>
            <person name="Hauser L."/>
            <person name="Markowitz V."/>
            <person name="Cheng J.-F."/>
            <person name="Hugenholtz P."/>
            <person name="Woyke T."/>
            <person name="Wu D."/>
            <person name="Jando M."/>
            <person name="Brambilla E."/>
            <person name="Klenk H.-P."/>
            <person name="Eisen J.A."/>
        </authorList>
    </citation>
    <scope>NUCLEOTIDE SEQUENCE [LARGE SCALE GENOMIC DNA]</scope>
    <source>
        <strain evidence="9">ATCC 8368 / DSM 20162 / CCUG 35730 / CIP 100753 / JCM 10117 / KCTC 9821 / NBRC 16120 / NCIMB 702349 / NCTC 13040</strain>
    </source>
</reference>
<feature type="transmembrane region" description="Helical" evidence="6">
    <location>
        <begin position="96"/>
        <end position="116"/>
    </location>
</feature>
<gene>
    <name evidence="8" type="ordered locus">Tpau_2368</name>
</gene>
<keyword evidence="5 6" id="KW-0472">Membrane</keyword>
<dbReference type="STRING" id="521096.Tpau_2368"/>
<evidence type="ECO:0000313" key="9">
    <source>
        <dbReference type="Proteomes" id="UP000001213"/>
    </source>
</evidence>
<feature type="transmembrane region" description="Helical" evidence="6">
    <location>
        <begin position="60"/>
        <end position="84"/>
    </location>
</feature>
<dbReference type="InterPro" id="IPR024671">
    <property type="entry name" value="Atg22-like"/>
</dbReference>
<feature type="transmembrane region" description="Helical" evidence="6">
    <location>
        <begin position="162"/>
        <end position="183"/>
    </location>
</feature>
<evidence type="ECO:0000256" key="5">
    <source>
        <dbReference type="ARBA" id="ARBA00023136"/>
    </source>
</evidence>
<feature type="transmembrane region" description="Helical" evidence="6">
    <location>
        <begin position="203"/>
        <end position="225"/>
    </location>
</feature>
<dbReference type="PROSITE" id="PS50850">
    <property type="entry name" value="MFS"/>
    <property type="match status" value="1"/>
</dbReference>
<protein>
    <submittedName>
        <fullName evidence="8">Major facilitator superfamily MFS_1</fullName>
    </submittedName>
</protein>
<dbReference type="GO" id="GO:0022857">
    <property type="term" value="F:transmembrane transporter activity"/>
    <property type="evidence" value="ECO:0007669"/>
    <property type="project" value="InterPro"/>
</dbReference>
<dbReference type="InterPro" id="IPR020846">
    <property type="entry name" value="MFS_dom"/>
</dbReference>
<feature type="transmembrane region" description="Helical" evidence="6">
    <location>
        <begin position="394"/>
        <end position="412"/>
    </location>
</feature>
<evidence type="ECO:0000259" key="7">
    <source>
        <dbReference type="PROSITE" id="PS50850"/>
    </source>
</evidence>
<accession>D5UQY5</accession>
<evidence type="ECO:0000256" key="1">
    <source>
        <dbReference type="ARBA" id="ARBA00004651"/>
    </source>
</evidence>
<evidence type="ECO:0000256" key="4">
    <source>
        <dbReference type="ARBA" id="ARBA00022989"/>
    </source>
</evidence>
<dbReference type="Pfam" id="PF11700">
    <property type="entry name" value="ATG22"/>
    <property type="match status" value="1"/>
</dbReference>
<feature type="transmembrane region" description="Helical" evidence="6">
    <location>
        <begin position="296"/>
        <end position="314"/>
    </location>
</feature>
<feature type="transmembrane region" description="Helical" evidence="6">
    <location>
        <begin position="418"/>
        <end position="436"/>
    </location>
</feature>
<dbReference type="PANTHER" id="PTHR23519">
    <property type="entry name" value="AUTOPHAGY-RELATED PROTEIN 22"/>
    <property type="match status" value="1"/>
</dbReference>
<dbReference type="GO" id="GO:0005886">
    <property type="term" value="C:plasma membrane"/>
    <property type="evidence" value="ECO:0007669"/>
    <property type="project" value="UniProtKB-SubCell"/>
</dbReference>
<name>D5UQY5_TSUPD</name>
<comment type="subcellular location">
    <subcellularLocation>
        <location evidence="1">Cell membrane</location>
        <topology evidence="1">Multi-pass membrane protein</topology>
    </subcellularLocation>
</comment>
<dbReference type="RefSeq" id="WP_013126996.1">
    <property type="nucleotide sequence ID" value="NC_014158.1"/>
</dbReference>
<dbReference type="KEGG" id="tpr:Tpau_2368"/>
<dbReference type="AlphaFoldDB" id="D5UQY5"/>
<feature type="transmembrane region" description="Helical" evidence="6">
    <location>
        <begin position="262"/>
        <end position="290"/>
    </location>
</feature>
<feature type="transmembrane region" description="Helical" evidence="6">
    <location>
        <begin position="351"/>
        <end position="373"/>
    </location>
</feature>
<evidence type="ECO:0000256" key="2">
    <source>
        <dbReference type="ARBA" id="ARBA00022448"/>
    </source>
</evidence>
<reference evidence="8 9" key="2">
    <citation type="journal article" date="2011" name="Stand. Genomic Sci.">
        <title>Complete genome sequence of Tsukamurella paurometabola type strain (no. 33).</title>
        <authorList>
            <person name="Munk A.C."/>
            <person name="Lapidus A."/>
            <person name="Lucas S."/>
            <person name="Nolan M."/>
            <person name="Tice H."/>
            <person name="Cheng J.F."/>
            <person name="Del Rio T.G."/>
            <person name="Goodwin L."/>
            <person name="Pitluck S."/>
            <person name="Liolios K."/>
            <person name="Huntemann M."/>
            <person name="Ivanova N."/>
            <person name="Mavromatis K."/>
            <person name="Mikhailova N."/>
            <person name="Pati A."/>
            <person name="Chen A."/>
            <person name="Palaniappan K."/>
            <person name="Tapia R."/>
            <person name="Han C."/>
            <person name="Land M."/>
            <person name="Hauser L."/>
            <person name="Chang Y.J."/>
            <person name="Jeffries C.D."/>
            <person name="Brettin T."/>
            <person name="Yasawong M."/>
            <person name="Brambilla E.M."/>
            <person name="Rohde M."/>
            <person name="Sikorski J."/>
            <person name="Goker M."/>
            <person name="Detter J.C."/>
            <person name="Woyke T."/>
            <person name="Bristow J."/>
            <person name="Eisen J.A."/>
            <person name="Markowitz V."/>
            <person name="Hugenholtz P."/>
            <person name="Kyrpides N.C."/>
            <person name="Klenk H.P."/>
        </authorList>
    </citation>
    <scope>NUCLEOTIDE SEQUENCE [LARGE SCALE GENOMIC DNA]</scope>
    <source>
        <strain evidence="9">ATCC 8368 / DSM 20162 / CCUG 35730 / CIP 100753 / JCM 10117 / KCTC 9821 / NBRC 16120 / NCIMB 702349 / NCTC 13040</strain>
    </source>
</reference>
<evidence type="ECO:0000256" key="3">
    <source>
        <dbReference type="ARBA" id="ARBA00022692"/>
    </source>
</evidence>
<proteinExistence type="predicted"/>
<dbReference type="PANTHER" id="PTHR23519:SF1">
    <property type="entry name" value="AUTOPHAGY-RELATED PROTEIN 22"/>
    <property type="match status" value="1"/>
</dbReference>
<dbReference type="eggNOG" id="COG2270">
    <property type="taxonomic scope" value="Bacteria"/>
</dbReference>
<dbReference type="EMBL" id="CP001966">
    <property type="protein sequence ID" value="ADG78974.1"/>
    <property type="molecule type" value="Genomic_DNA"/>
</dbReference>
<dbReference type="Gene3D" id="1.20.1250.20">
    <property type="entry name" value="MFS general substrate transporter like domains"/>
    <property type="match status" value="1"/>
</dbReference>